<organism evidence="1 2">
    <name type="scientific">Dryococelus australis</name>
    <dbReference type="NCBI Taxonomy" id="614101"/>
    <lineage>
        <taxon>Eukaryota</taxon>
        <taxon>Metazoa</taxon>
        <taxon>Ecdysozoa</taxon>
        <taxon>Arthropoda</taxon>
        <taxon>Hexapoda</taxon>
        <taxon>Insecta</taxon>
        <taxon>Pterygota</taxon>
        <taxon>Neoptera</taxon>
        <taxon>Polyneoptera</taxon>
        <taxon>Phasmatodea</taxon>
        <taxon>Verophasmatodea</taxon>
        <taxon>Anareolatae</taxon>
        <taxon>Phasmatidae</taxon>
        <taxon>Eurycanthinae</taxon>
        <taxon>Dryococelus</taxon>
    </lineage>
</organism>
<dbReference type="SMART" id="SM00238">
    <property type="entry name" value="BIR"/>
    <property type="match status" value="1"/>
</dbReference>
<gene>
    <name evidence="1" type="ORF">PR048_018732</name>
</gene>
<dbReference type="InterPro" id="IPR001370">
    <property type="entry name" value="BIR_rpt"/>
</dbReference>
<dbReference type="SUPFAM" id="SSF57924">
    <property type="entry name" value="Inhibitor of apoptosis (IAP) repeat"/>
    <property type="match status" value="1"/>
</dbReference>
<accession>A0ABQ9HDA5</accession>
<dbReference type="Gene3D" id="1.10.1170.10">
    <property type="entry name" value="Inhibitor Of Apoptosis Protein (2mihbC-IAP-1), Chain A"/>
    <property type="match status" value="1"/>
</dbReference>
<name>A0ABQ9HDA5_9NEOP</name>
<dbReference type="Proteomes" id="UP001159363">
    <property type="component" value="Chromosome 5"/>
</dbReference>
<comment type="caution">
    <text evidence="1">The sequence shown here is derived from an EMBL/GenBank/DDBJ whole genome shotgun (WGS) entry which is preliminary data.</text>
</comment>
<keyword evidence="2" id="KW-1185">Reference proteome</keyword>
<dbReference type="PANTHER" id="PTHR10044:SF174">
    <property type="entry name" value="DEATH-ASSOCIATED INHIBITOR OF APOPTOSIS 1"/>
    <property type="match status" value="1"/>
</dbReference>
<evidence type="ECO:0000313" key="1">
    <source>
        <dbReference type="EMBL" id="KAJ8882244.1"/>
    </source>
</evidence>
<reference evidence="1 2" key="1">
    <citation type="submission" date="2023-02" db="EMBL/GenBank/DDBJ databases">
        <title>LHISI_Scaffold_Assembly.</title>
        <authorList>
            <person name="Stuart O.P."/>
            <person name="Cleave R."/>
            <person name="Magrath M.J.L."/>
            <person name="Mikheyev A.S."/>
        </authorList>
    </citation>
    <scope>NUCLEOTIDE SEQUENCE [LARGE SCALE GENOMIC DNA]</scope>
    <source>
        <strain evidence="1">Daus_M_001</strain>
        <tissue evidence="1">Leg muscle</tissue>
    </source>
</reference>
<protein>
    <submittedName>
        <fullName evidence="1">Uncharacterized protein</fullName>
    </submittedName>
</protein>
<dbReference type="PROSITE" id="PS50143">
    <property type="entry name" value="BIR_REPEAT_2"/>
    <property type="match status" value="1"/>
</dbReference>
<proteinExistence type="predicted"/>
<sequence length="140" mass="15950">MIYLLPKQQPFYCPEYNRYQNTYPPEYPQFGSKTLRMASYGLWQKSSTNSAEEMCDAGFFYTEKNDRQLCFVYGGGLCDWEGNDGQWTEYSCWFPRDVNFCSISTKTMTDSCASFMAEDSATGKGTTGNGRNIHVGSPDM</sequence>
<dbReference type="Pfam" id="PF00653">
    <property type="entry name" value="BIR"/>
    <property type="match status" value="1"/>
</dbReference>
<evidence type="ECO:0000313" key="2">
    <source>
        <dbReference type="Proteomes" id="UP001159363"/>
    </source>
</evidence>
<dbReference type="InterPro" id="IPR050784">
    <property type="entry name" value="IAP"/>
</dbReference>
<dbReference type="EMBL" id="JARBHB010000006">
    <property type="protein sequence ID" value="KAJ8882244.1"/>
    <property type="molecule type" value="Genomic_DNA"/>
</dbReference>
<dbReference type="PANTHER" id="PTHR10044">
    <property type="entry name" value="INHIBITOR OF APOPTOSIS"/>
    <property type="match status" value="1"/>
</dbReference>